<protein>
    <submittedName>
        <fullName evidence="1">Uncharacterized protein</fullName>
    </submittedName>
</protein>
<comment type="caution">
    <text evidence="1">The sequence shown here is derived from an EMBL/GenBank/DDBJ whole genome shotgun (WGS) entry which is preliminary data.</text>
</comment>
<gene>
    <name evidence="1" type="ORF">HPB47_013262</name>
</gene>
<name>A0AC60R0B1_IXOPE</name>
<sequence length="62" mass="6900">QGEEYERNLYHDFYHKASLTVNTDNGVQVEGLIGGNLHITPAIGVERSMDGHVAHMLYGEQS</sequence>
<evidence type="ECO:0000313" key="2">
    <source>
        <dbReference type="Proteomes" id="UP000805193"/>
    </source>
</evidence>
<feature type="non-terminal residue" evidence="1">
    <location>
        <position position="1"/>
    </location>
</feature>
<accession>A0AC60R0B1</accession>
<organism evidence="1 2">
    <name type="scientific">Ixodes persulcatus</name>
    <name type="common">Taiga tick</name>
    <dbReference type="NCBI Taxonomy" id="34615"/>
    <lineage>
        <taxon>Eukaryota</taxon>
        <taxon>Metazoa</taxon>
        <taxon>Ecdysozoa</taxon>
        <taxon>Arthropoda</taxon>
        <taxon>Chelicerata</taxon>
        <taxon>Arachnida</taxon>
        <taxon>Acari</taxon>
        <taxon>Parasitiformes</taxon>
        <taxon>Ixodida</taxon>
        <taxon>Ixodoidea</taxon>
        <taxon>Ixodidae</taxon>
        <taxon>Ixodinae</taxon>
        <taxon>Ixodes</taxon>
    </lineage>
</organism>
<evidence type="ECO:0000313" key="1">
    <source>
        <dbReference type="EMBL" id="KAG0444892.1"/>
    </source>
</evidence>
<dbReference type="EMBL" id="JABSTQ010001301">
    <property type="protein sequence ID" value="KAG0444892.1"/>
    <property type="molecule type" value="Genomic_DNA"/>
</dbReference>
<keyword evidence="2" id="KW-1185">Reference proteome</keyword>
<reference evidence="1 2" key="1">
    <citation type="journal article" date="2020" name="Cell">
        <title>Large-Scale Comparative Analyses of Tick Genomes Elucidate Their Genetic Diversity and Vector Capacities.</title>
        <authorList>
            <consortium name="Tick Genome and Microbiome Consortium (TIGMIC)"/>
            <person name="Jia N."/>
            <person name="Wang J."/>
            <person name="Shi W."/>
            <person name="Du L."/>
            <person name="Sun Y."/>
            <person name="Zhan W."/>
            <person name="Jiang J.F."/>
            <person name="Wang Q."/>
            <person name="Zhang B."/>
            <person name="Ji P."/>
            <person name="Bell-Sakyi L."/>
            <person name="Cui X.M."/>
            <person name="Yuan T.T."/>
            <person name="Jiang B.G."/>
            <person name="Yang W.F."/>
            <person name="Lam T.T."/>
            <person name="Chang Q.C."/>
            <person name="Ding S.J."/>
            <person name="Wang X.J."/>
            <person name="Zhu J.G."/>
            <person name="Ruan X.D."/>
            <person name="Zhao L."/>
            <person name="Wei J.T."/>
            <person name="Ye R.Z."/>
            <person name="Que T.C."/>
            <person name="Du C.H."/>
            <person name="Zhou Y.H."/>
            <person name="Cheng J.X."/>
            <person name="Dai P.F."/>
            <person name="Guo W.B."/>
            <person name="Han X.H."/>
            <person name="Huang E.J."/>
            <person name="Li L.F."/>
            <person name="Wei W."/>
            <person name="Gao Y.C."/>
            <person name="Liu J.Z."/>
            <person name="Shao H.Z."/>
            <person name="Wang X."/>
            <person name="Wang C.C."/>
            <person name="Yang T.C."/>
            <person name="Huo Q.B."/>
            <person name="Li W."/>
            <person name="Chen H.Y."/>
            <person name="Chen S.E."/>
            <person name="Zhou L.G."/>
            <person name="Ni X.B."/>
            <person name="Tian J.H."/>
            <person name="Sheng Y."/>
            <person name="Liu T."/>
            <person name="Pan Y.S."/>
            <person name="Xia L.Y."/>
            <person name="Li J."/>
            <person name="Zhao F."/>
            <person name="Cao W.C."/>
        </authorList>
    </citation>
    <scope>NUCLEOTIDE SEQUENCE [LARGE SCALE GENOMIC DNA]</scope>
    <source>
        <strain evidence="1">Iper-2018</strain>
    </source>
</reference>
<proteinExistence type="predicted"/>
<feature type="non-terminal residue" evidence="1">
    <location>
        <position position="62"/>
    </location>
</feature>
<dbReference type="Proteomes" id="UP000805193">
    <property type="component" value="Unassembled WGS sequence"/>
</dbReference>